<dbReference type="Gene3D" id="3.80.30.20">
    <property type="entry name" value="tm_1862 like domain"/>
    <property type="match status" value="1"/>
</dbReference>
<dbReference type="InterPro" id="IPR020612">
    <property type="entry name" value="Methylthiotransferase_CS"/>
</dbReference>
<reference evidence="15" key="2">
    <citation type="journal article" date="2021" name="PeerJ">
        <title>Extensive microbial diversity within the chicken gut microbiome revealed by metagenomics and culture.</title>
        <authorList>
            <person name="Gilroy R."/>
            <person name="Ravi A."/>
            <person name="Getino M."/>
            <person name="Pursley I."/>
            <person name="Horton D.L."/>
            <person name="Alikhan N.F."/>
            <person name="Baker D."/>
            <person name="Gharbi K."/>
            <person name="Hall N."/>
            <person name="Watson M."/>
            <person name="Adriaenssens E.M."/>
            <person name="Foster-Nyarko E."/>
            <person name="Jarju S."/>
            <person name="Secka A."/>
            <person name="Antonio M."/>
            <person name="Oren A."/>
            <person name="Chaudhuri R.R."/>
            <person name="La Ragione R."/>
            <person name="Hildebrand F."/>
            <person name="Pallen M.J."/>
        </authorList>
    </citation>
    <scope>NUCLEOTIDE SEQUENCE</scope>
    <source>
        <strain evidence="15">B3-2255</strain>
    </source>
</reference>
<evidence type="ECO:0000313" key="16">
    <source>
        <dbReference type="Proteomes" id="UP000823772"/>
    </source>
</evidence>
<evidence type="ECO:0000256" key="8">
    <source>
        <dbReference type="ARBA" id="ARBA00023004"/>
    </source>
</evidence>
<evidence type="ECO:0000256" key="5">
    <source>
        <dbReference type="ARBA" id="ARBA00022679"/>
    </source>
</evidence>
<dbReference type="AlphaFoldDB" id="A0A9D9J0Q1"/>
<sequence>MEKSVRVSFITLGCKLNYAETSTIERQFVSLGCKVSDWRDGADIFVVNTCAVTETSERKCRSIIKKLHRISPSAWIVVTGCYARLGKERIYGIEGVKYVFASDESKKGIAARVLGDYLAGPVSPLAPEVSGDSGGFFLAYSSGEERTRAFLKVQDGCDYHCSYCTVCIARGESRNAPVSDIVSEASAIAASGVREIVLTGVNTGDFGKTTGESFLDLLKALDRVEGIDRYRISSIEPNLLTEEIVDWITSGTKFMPHFHIPLQSGSDRILKAMGRRYDADGFLRKLDYVRKAFGDFYEKRGEDGSDRVFFGIDVIVGFPGETEADFMDTYNLLSRIKPAFLHVFPYSKRPGTPAASMPGQVPEEVKNSRVERLMALSDILHADFVKANSGRREEVLFESSDKGGRMYGYTRNYIRVERPFDPDAIGRIIEAVI</sequence>
<organism evidence="15 16">
    <name type="scientific">Candidatus Merdivivens faecigallinarum</name>
    <dbReference type="NCBI Taxonomy" id="2840871"/>
    <lineage>
        <taxon>Bacteria</taxon>
        <taxon>Pseudomonadati</taxon>
        <taxon>Bacteroidota</taxon>
        <taxon>Bacteroidia</taxon>
        <taxon>Bacteroidales</taxon>
        <taxon>Muribaculaceae</taxon>
        <taxon>Muribaculaceae incertae sedis</taxon>
        <taxon>Candidatus Merdivivens</taxon>
    </lineage>
</organism>
<evidence type="ECO:0000259" key="12">
    <source>
        <dbReference type="PROSITE" id="PS50926"/>
    </source>
</evidence>
<dbReference type="NCBIfam" id="TIGR01579">
    <property type="entry name" value="MiaB-like-C"/>
    <property type="match status" value="1"/>
</dbReference>
<evidence type="ECO:0000256" key="4">
    <source>
        <dbReference type="ARBA" id="ARBA00022485"/>
    </source>
</evidence>
<dbReference type="Gene3D" id="3.40.50.12160">
    <property type="entry name" value="Methylthiotransferase, N-terminal domain"/>
    <property type="match status" value="1"/>
</dbReference>
<dbReference type="Proteomes" id="UP000823772">
    <property type="component" value="Unassembled WGS sequence"/>
</dbReference>
<dbReference type="EMBL" id="JADILY010000081">
    <property type="protein sequence ID" value="MBO8481671.1"/>
    <property type="molecule type" value="Genomic_DNA"/>
</dbReference>
<keyword evidence="5" id="KW-0808">Transferase</keyword>
<dbReference type="InterPro" id="IPR038135">
    <property type="entry name" value="Methylthiotransferase_N_sf"/>
</dbReference>
<evidence type="ECO:0000256" key="11">
    <source>
        <dbReference type="ARBA" id="ARBA00051661"/>
    </source>
</evidence>
<keyword evidence="7" id="KW-0479">Metal-binding</keyword>
<keyword evidence="9" id="KW-0411">Iron-sulfur</keyword>
<dbReference type="PROSITE" id="PS51449">
    <property type="entry name" value="MTTASE_N"/>
    <property type="match status" value="1"/>
</dbReference>
<dbReference type="EC" id="2.8.4.5" evidence="3"/>
<keyword evidence="8" id="KW-0408">Iron</keyword>
<protein>
    <recommendedName>
        <fullName evidence="3">tRNA (N(6)-L-threonylcarbamoyladenosine(37)-C(2))-methylthiotransferase</fullName>
        <ecNumber evidence="3">2.8.4.5</ecNumber>
    </recommendedName>
    <alternativeName>
        <fullName evidence="10">tRNA-t(6)A37 methylthiotransferase</fullName>
    </alternativeName>
</protein>
<dbReference type="PROSITE" id="PS50926">
    <property type="entry name" value="TRAM"/>
    <property type="match status" value="1"/>
</dbReference>
<dbReference type="InterPro" id="IPR006467">
    <property type="entry name" value="MiaB-like_bact"/>
</dbReference>
<evidence type="ECO:0000256" key="2">
    <source>
        <dbReference type="ARBA" id="ARBA00002399"/>
    </source>
</evidence>
<name>A0A9D9J0Q1_9BACT</name>
<comment type="catalytic activity">
    <reaction evidence="11">
        <text>N(6)-L-threonylcarbamoyladenosine(37) in tRNA + (sulfur carrier)-SH + AH2 + 2 S-adenosyl-L-methionine = 2-methylsulfanyl-N(6)-L-threonylcarbamoyladenosine(37) in tRNA + (sulfur carrier)-H + 5'-deoxyadenosine + L-methionine + A + S-adenosyl-L-homocysteine + 2 H(+)</text>
        <dbReference type="Rhea" id="RHEA:37075"/>
        <dbReference type="Rhea" id="RHEA-COMP:10163"/>
        <dbReference type="Rhea" id="RHEA-COMP:11092"/>
        <dbReference type="Rhea" id="RHEA-COMP:14737"/>
        <dbReference type="Rhea" id="RHEA-COMP:14739"/>
        <dbReference type="ChEBI" id="CHEBI:13193"/>
        <dbReference type="ChEBI" id="CHEBI:15378"/>
        <dbReference type="ChEBI" id="CHEBI:17319"/>
        <dbReference type="ChEBI" id="CHEBI:17499"/>
        <dbReference type="ChEBI" id="CHEBI:29917"/>
        <dbReference type="ChEBI" id="CHEBI:57844"/>
        <dbReference type="ChEBI" id="CHEBI:57856"/>
        <dbReference type="ChEBI" id="CHEBI:59789"/>
        <dbReference type="ChEBI" id="CHEBI:64428"/>
        <dbReference type="ChEBI" id="CHEBI:74418"/>
        <dbReference type="ChEBI" id="CHEBI:74420"/>
        <dbReference type="EC" id="2.8.4.5"/>
    </reaction>
</comment>
<reference evidence="15" key="1">
    <citation type="submission" date="2020-10" db="EMBL/GenBank/DDBJ databases">
        <authorList>
            <person name="Gilroy R."/>
        </authorList>
    </citation>
    <scope>NUCLEOTIDE SEQUENCE</scope>
    <source>
        <strain evidence="15">B3-2255</strain>
    </source>
</reference>
<comment type="cofactor">
    <cofactor evidence="1">
        <name>[4Fe-4S] cluster</name>
        <dbReference type="ChEBI" id="CHEBI:49883"/>
    </cofactor>
</comment>
<dbReference type="InterPro" id="IPR058240">
    <property type="entry name" value="rSAM_sf"/>
</dbReference>
<comment type="caution">
    <text evidence="15">The sequence shown here is derived from an EMBL/GenBank/DDBJ whole genome shotgun (WGS) entry which is preliminary data.</text>
</comment>
<dbReference type="SFLD" id="SFLDG01082">
    <property type="entry name" value="B12-binding_domain_containing"/>
    <property type="match status" value="1"/>
</dbReference>
<dbReference type="PROSITE" id="PS51918">
    <property type="entry name" value="RADICAL_SAM"/>
    <property type="match status" value="1"/>
</dbReference>
<evidence type="ECO:0000256" key="6">
    <source>
        <dbReference type="ARBA" id="ARBA00022691"/>
    </source>
</evidence>
<dbReference type="PANTHER" id="PTHR11918">
    <property type="entry name" value="RADICAL SAM PROTEINS"/>
    <property type="match status" value="1"/>
</dbReference>
<evidence type="ECO:0000256" key="10">
    <source>
        <dbReference type="ARBA" id="ARBA00031213"/>
    </source>
</evidence>
<dbReference type="PANTHER" id="PTHR11918:SF45">
    <property type="entry name" value="THREONYLCARBAMOYLADENOSINE TRNA METHYLTHIOTRANSFERASE"/>
    <property type="match status" value="1"/>
</dbReference>
<evidence type="ECO:0000259" key="14">
    <source>
        <dbReference type="PROSITE" id="PS51918"/>
    </source>
</evidence>
<keyword evidence="6" id="KW-0949">S-adenosyl-L-methionine</keyword>
<gene>
    <name evidence="15" type="primary">mtaB</name>
    <name evidence="15" type="ORF">IAC87_03890</name>
</gene>
<dbReference type="Pfam" id="PF00919">
    <property type="entry name" value="UPF0004"/>
    <property type="match status" value="1"/>
</dbReference>
<dbReference type="SUPFAM" id="SSF102114">
    <property type="entry name" value="Radical SAM enzymes"/>
    <property type="match status" value="1"/>
</dbReference>
<evidence type="ECO:0000256" key="3">
    <source>
        <dbReference type="ARBA" id="ARBA00013273"/>
    </source>
</evidence>
<evidence type="ECO:0000256" key="9">
    <source>
        <dbReference type="ARBA" id="ARBA00023014"/>
    </source>
</evidence>
<dbReference type="PROSITE" id="PS01278">
    <property type="entry name" value="MTTASE_RADICAL"/>
    <property type="match status" value="1"/>
</dbReference>
<feature type="domain" description="TRAM" evidence="12">
    <location>
        <begin position="386"/>
        <end position="433"/>
    </location>
</feature>
<dbReference type="InterPro" id="IPR023404">
    <property type="entry name" value="rSAM_horseshoe"/>
</dbReference>
<keyword evidence="4" id="KW-0004">4Fe-4S</keyword>
<dbReference type="GO" id="GO:0035598">
    <property type="term" value="F:tRNA (N(6)-L-threonylcarbamoyladenosine(37)-C(2))-methylthiotransferase activity"/>
    <property type="evidence" value="ECO:0007669"/>
    <property type="project" value="UniProtKB-EC"/>
</dbReference>
<dbReference type="NCBIfam" id="TIGR00089">
    <property type="entry name" value="MiaB/RimO family radical SAM methylthiotransferase"/>
    <property type="match status" value="1"/>
</dbReference>
<dbReference type="SFLD" id="SFLDS00029">
    <property type="entry name" value="Radical_SAM"/>
    <property type="match status" value="1"/>
</dbReference>
<dbReference type="InterPro" id="IPR006638">
    <property type="entry name" value="Elp3/MiaA/NifB-like_rSAM"/>
</dbReference>
<feature type="domain" description="Radical SAM core" evidence="14">
    <location>
        <begin position="143"/>
        <end position="383"/>
    </location>
</feature>
<dbReference type="GO" id="GO:0051539">
    <property type="term" value="F:4 iron, 4 sulfur cluster binding"/>
    <property type="evidence" value="ECO:0007669"/>
    <property type="project" value="UniProtKB-KW"/>
</dbReference>
<proteinExistence type="predicted"/>
<dbReference type="SFLD" id="SFLDG01061">
    <property type="entry name" value="methylthiotransferase"/>
    <property type="match status" value="1"/>
</dbReference>
<evidence type="ECO:0000256" key="7">
    <source>
        <dbReference type="ARBA" id="ARBA00022723"/>
    </source>
</evidence>
<dbReference type="GO" id="GO:0046872">
    <property type="term" value="F:metal ion binding"/>
    <property type="evidence" value="ECO:0007669"/>
    <property type="project" value="UniProtKB-KW"/>
</dbReference>
<evidence type="ECO:0000313" key="15">
    <source>
        <dbReference type="EMBL" id="MBO8481671.1"/>
    </source>
</evidence>
<dbReference type="InterPro" id="IPR013848">
    <property type="entry name" value="Methylthiotransferase_N"/>
</dbReference>
<dbReference type="InterPro" id="IPR007197">
    <property type="entry name" value="rSAM"/>
</dbReference>
<dbReference type="Pfam" id="PF04055">
    <property type="entry name" value="Radical_SAM"/>
    <property type="match status" value="1"/>
</dbReference>
<dbReference type="SMART" id="SM00729">
    <property type="entry name" value="Elp3"/>
    <property type="match status" value="1"/>
</dbReference>
<dbReference type="CDD" id="cd01335">
    <property type="entry name" value="Radical_SAM"/>
    <property type="match status" value="1"/>
</dbReference>
<dbReference type="InterPro" id="IPR005839">
    <property type="entry name" value="Methylthiotransferase"/>
</dbReference>
<comment type="function">
    <text evidence="2">Catalyzes the methylthiolation of N6-threonylcarbamoyladenosine (t(6)A), leading to the formation of 2-methylthio-N6-threonylcarbamoyladenosine (ms(2)t(6)A) at position 37 in tRNAs that read codons beginning with adenine.</text>
</comment>
<feature type="domain" description="MTTase N-terminal" evidence="13">
    <location>
        <begin position="5"/>
        <end position="119"/>
    </location>
</feature>
<evidence type="ECO:0000256" key="1">
    <source>
        <dbReference type="ARBA" id="ARBA00001966"/>
    </source>
</evidence>
<accession>A0A9D9J0Q1</accession>
<dbReference type="InterPro" id="IPR002792">
    <property type="entry name" value="TRAM_dom"/>
</dbReference>
<evidence type="ECO:0000259" key="13">
    <source>
        <dbReference type="PROSITE" id="PS51449"/>
    </source>
</evidence>